<protein>
    <submittedName>
        <fullName evidence="1">Uncharacterized protein</fullName>
    </submittedName>
</protein>
<dbReference type="Proteomes" id="UP000183898">
    <property type="component" value="Unassembled WGS sequence"/>
</dbReference>
<organism evidence="1 2">
    <name type="scientific">Nitrosospira multiformis</name>
    <dbReference type="NCBI Taxonomy" id="1231"/>
    <lineage>
        <taxon>Bacteria</taxon>
        <taxon>Pseudomonadati</taxon>
        <taxon>Pseudomonadota</taxon>
        <taxon>Betaproteobacteria</taxon>
        <taxon>Nitrosomonadales</taxon>
        <taxon>Nitrosomonadaceae</taxon>
        <taxon>Nitrosospira</taxon>
    </lineage>
</organism>
<gene>
    <name evidence="1" type="ORF">SAMN05216404_10891</name>
</gene>
<proteinExistence type="predicted"/>
<evidence type="ECO:0000313" key="2">
    <source>
        <dbReference type="Proteomes" id="UP000183898"/>
    </source>
</evidence>
<dbReference type="EMBL" id="FOCT01000008">
    <property type="protein sequence ID" value="SEN90329.1"/>
    <property type="molecule type" value="Genomic_DNA"/>
</dbReference>
<accession>A0A1H8KBD1</accession>
<sequence>MGNPTFPEMELEQMQRSVALLFLIVAYETDHNQTR</sequence>
<reference evidence="1 2" key="1">
    <citation type="submission" date="2016-10" db="EMBL/GenBank/DDBJ databases">
        <authorList>
            <person name="de Groot N.N."/>
        </authorList>
    </citation>
    <scope>NUCLEOTIDE SEQUENCE [LARGE SCALE GENOMIC DNA]</scope>
    <source>
        <strain evidence="1 2">Nl18</strain>
    </source>
</reference>
<dbReference type="AlphaFoldDB" id="A0A1H8KBD1"/>
<name>A0A1H8KBD1_9PROT</name>
<evidence type="ECO:0000313" key="1">
    <source>
        <dbReference type="EMBL" id="SEN90329.1"/>
    </source>
</evidence>